<name>A0A565BGB0_9BRAS</name>
<dbReference type="Proteomes" id="UP000489600">
    <property type="component" value="Unassembled WGS sequence"/>
</dbReference>
<dbReference type="EMBL" id="CABITT030000003">
    <property type="protein sequence ID" value="VVA99896.1"/>
    <property type="molecule type" value="Genomic_DNA"/>
</dbReference>
<dbReference type="GO" id="GO:0006096">
    <property type="term" value="P:glycolytic process"/>
    <property type="evidence" value="ECO:0007669"/>
    <property type="project" value="UniProtKB-UniPathway"/>
</dbReference>
<evidence type="ECO:0000313" key="6">
    <source>
        <dbReference type="Proteomes" id="UP000489600"/>
    </source>
</evidence>
<dbReference type="Pfam" id="PF00342">
    <property type="entry name" value="PGI"/>
    <property type="match status" value="1"/>
</dbReference>
<dbReference type="GO" id="GO:0048029">
    <property type="term" value="F:monosaccharide binding"/>
    <property type="evidence" value="ECO:0007669"/>
    <property type="project" value="TreeGrafter"/>
</dbReference>
<dbReference type="GO" id="GO:0005829">
    <property type="term" value="C:cytosol"/>
    <property type="evidence" value="ECO:0007669"/>
    <property type="project" value="TreeGrafter"/>
</dbReference>
<comment type="caution">
    <text evidence="5">The sequence shown here is derived from an EMBL/GenBank/DDBJ whole genome shotgun (WGS) entry which is preliminary data.</text>
</comment>
<accession>A0A565BGB0</accession>
<dbReference type="EC" id="5.3.1.9" evidence="4"/>
<dbReference type="GO" id="GO:0004347">
    <property type="term" value="F:glucose-6-phosphate isomerase activity"/>
    <property type="evidence" value="ECO:0007669"/>
    <property type="project" value="UniProtKB-EC"/>
</dbReference>
<evidence type="ECO:0000313" key="5">
    <source>
        <dbReference type="EMBL" id="VVA99896.1"/>
    </source>
</evidence>
<organism evidence="5 6">
    <name type="scientific">Arabis nemorensis</name>
    <dbReference type="NCBI Taxonomy" id="586526"/>
    <lineage>
        <taxon>Eukaryota</taxon>
        <taxon>Viridiplantae</taxon>
        <taxon>Streptophyta</taxon>
        <taxon>Embryophyta</taxon>
        <taxon>Tracheophyta</taxon>
        <taxon>Spermatophyta</taxon>
        <taxon>Magnoliopsida</taxon>
        <taxon>eudicotyledons</taxon>
        <taxon>Gunneridae</taxon>
        <taxon>Pentapetalae</taxon>
        <taxon>rosids</taxon>
        <taxon>malvids</taxon>
        <taxon>Brassicales</taxon>
        <taxon>Brassicaceae</taxon>
        <taxon>Arabideae</taxon>
        <taxon>Arabis</taxon>
    </lineage>
</organism>
<keyword evidence="6" id="KW-1185">Reference proteome</keyword>
<keyword evidence="2 4" id="KW-0324">Glycolysis</keyword>
<dbReference type="InterPro" id="IPR046348">
    <property type="entry name" value="SIS_dom_sf"/>
</dbReference>
<comment type="catalytic activity">
    <reaction evidence="4">
        <text>alpha-D-glucose 6-phosphate = beta-D-fructose 6-phosphate</text>
        <dbReference type="Rhea" id="RHEA:11816"/>
        <dbReference type="ChEBI" id="CHEBI:57634"/>
        <dbReference type="ChEBI" id="CHEBI:58225"/>
        <dbReference type="EC" id="5.3.1.9"/>
    </reaction>
</comment>
<evidence type="ECO:0000256" key="4">
    <source>
        <dbReference type="RuleBase" id="RU000612"/>
    </source>
</evidence>
<evidence type="ECO:0000256" key="2">
    <source>
        <dbReference type="ARBA" id="ARBA00023152"/>
    </source>
</evidence>
<dbReference type="PRINTS" id="PR00662">
    <property type="entry name" value="G6PISOMERASE"/>
</dbReference>
<sequence length="165" mass="19072">MYMEAFTTPNILVISSDGDFIDAIHRMINRGEVVSNHERECFIPHKTFSGNRPSLSILLPELNAYNVRQLLAIYEYRVAVQVFIWGINSFELGKVLATQVRKQLHSPRTQGTKSRRIRFQYHHAFETISPDKFGAADVKLHQTNKSHFLVQSNMKHSSFSTVLYF</sequence>
<gene>
    <name evidence="5" type="ORF">ANE_LOCUS10341</name>
</gene>
<dbReference type="UniPathway" id="UPA00109">
    <property type="reaction ID" value="UER00181"/>
</dbReference>
<dbReference type="AlphaFoldDB" id="A0A565BGB0"/>
<dbReference type="GO" id="GO:0006094">
    <property type="term" value="P:gluconeogenesis"/>
    <property type="evidence" value="ECO:0007669"/>
    <property type="project" value="UniProtKB-KW"/>
</dbReference>
<proteinExistence type="inferred from homology"/>
<dbReference type="GO" id="GO:0097367">
    <property type="term" value="F:carbohydrate derivative binding"/>
    <property type="evidence" value="ECO:0007669"/>
    <property type="project" value="InterPro"/>
</dbReference>
<keyword evidence="1 4" id="KW-0312">Gluconeogenesis</keyword>
<dbReference type="PANTHER" id="PTHR11469:SF1">
    <property type="entry name" value="GLUCOSE-6-PHOSPHATE ISOMERASE"/>
    <property type="match status" value="1"/>
</dbReference>
<comment type="similarity">
    <text evidence="4">Belongs to the GPI family.</text>
</comment>
<dbReference type="OrthoDB" id="5831190at2759"/>
<dbReference type="GO" id="GO:0051156">
    <property type="term" value="P:glucose 6-phosphate metabolic process"/>
    <property type="evidence" value="ECO:0007669"/>
    <property type="project" value="TreeGrafter"/>
</dbReference>
<dbReference type="PROSITE" id="PS51463">
    <property type="entry name" value="P_GLUCOSE_ISOMERASE_3"/>
    <property type="match status" value="1"/>
</dbReference>
<dbReference type="InterPro" id="IPR035482">
    <property type="entry name" value="SIS_PGI_2"/>
</dbReference>
<keyword evidence="3 4" id="KW-0413">Isomerase</keyword>
<evidence type="ECO:0000256" key="3">
    <source>
        <dbReference type="ARBA" id="ARBA00023235"/>
    </source>
</evidence>
<dbReference type="SUPFAM" id="SSF53697">
    <property type="entry name" value="SIS domain"/>
    <property type="match status" value="1"/>
</dbReference>
<evidence type="ECO:0000256" key="1">
    <source>
        <dbReference type="ARBA" id="ARBA00022432"/>
    </source>
</evidence>
<dbReference type="InterPro" id="IPR001672">
    <property type="entry name" value="G6P_Isomerase"/>
</dbReference>
<dbReference type="CDD" id="cd05016">
    <property type="entry name" value="SIS_PGI_2"/>
    <property type="match status" value="1"/>
</dbReference>
<dbReference type="PANTHER" id="PTHR11469">
    <property type="entry name" value="GLUCOSE-6-PHOSPHATE ISOMERASE"/>
    <property type="match status" value="1"/>
</dbReference>
<comment type="pathway">
    <text evidence="4">Carbohydrate degradation; glycolysis; D-glyceraldehyde 3-phosphate and glycerone phosphate from D-glucose: step 2/4.</text>
</comment>
<protein>
    <recommendedName>
        <fullName evidence="4">Glucose-6-phosphate isomerase</fullName>
        <ecNumber evidence="4">5.3.1.9</ecNumber>
    </recommendedName>
</protein>
<dbReference type="Gene3D" id="3.40.50.10490">
    <property type="entry name" value="Glucose-6-phosphate isomerase like protein, domain 1"/>
    <property type="match status" value="1"/>
</dbReference>
<reference evidence="5" key="1">
    <citation type="submission" date="2019-07" db="EMBL/GenBank/DDBJ databases">
        <authorList>
            <person name="Dittberner H."/>
        </authorList>
    </citation>
    <scope>NUCLEOTIDE SEQUENCE [LARGE SCALE GENOMIC DNA]</scope>
</reference>